<dbReference type="RefSeq" id="WP_161832029.1">
    <property type="nucleotide sequence ID" value="NZ_AP028127.1"/>
</dbReference>
<gene>
    <name evidence="1" type="ORF">T23_10970</name>
</gene>
<evidence type="ECO:0000313" key="2">
    <source>
        <dbReference type="Proteomes" id="UP001432099"/>
    </source>
</evidence>
<protein>
    <submittedName>
        <fullName evidence="1">Uncharacterized protein</fullName>
    </submittedName>
</protein>
<evidence type="ECO:0000313" key="1">
    <source>
        <dbReference type="EMBL" id="BEH90995.1"/>
    </source>
</evidence>
<sequence length="65" mass="7655">MREIRRQLLQAQRDLQSRYEAPQDLIDRLRSEGKSMSEIEGALFEMNRLKGVYESVETALRILES</sequence>
<reference evidence="1" key="1">
    <citation type="journal article" date="2024" name="Int. J. Syst. Evol. Microbiol.">
        <title>Turicibacter faecis sp. nov., isolated from faeces of heart failure mouse model.</title>
        <authorList>
            <person name="Imamura Y."/>
            <person name="Motooka D."/>
            <person name="Nakajima Y."/>
            <person name="Ito S."/>
            <person name="Kitakaze M."/>
            <person name="Iida T."/>
            <person name="Nakamura S."/>
        </authorList>
    </citation>
    <scope>NUCLEOTIDE SEQUENCE</scope>
    <source>
        <strain evidence="1">TC023</strain>
    </source>
</reference>
<accession>A0ABM8IIV2</accession>
<dbReference type="EMBL" id="AP028127">
    <property type="protein sequence ID" value="BEH90995.1"/>
    <property type="molecule type" value="Genomic_DNA"/>
</dbReference>
<name>A0ABM8IIV2_9FIRM</name>
<proteinExistence type="predicted"/>
<keyword evidence="2" id="KW-1185">Reference proteome</keyword>
<dbReference type="Proteomes" id="UP001432099">
    <property type="component" value="Chromosome"/>
</dbReference>
<organism evidence="1 2">
    <name type="scientific">Turicibacter faecis</name>
    <dbReference type="NCBI Taxonomy" id="2963365"/>
    <lineage>
        <taxon>Bacteria</taxon>
        <taxon>Bacillati</taxon>
        <taxon>Bacillota</taxon>
        <taxon>Erysipelotrichia</taxon>
        <taxon>Erysipelotrichales</taxon>
        <taxon>Turicibacteraceae</taxon>
        <taxon>Turicibacter</taxon>
    </lineage>
</organism>